<accession>A0A0F5MP47</accession>
<keyword evidence="3" id="KW-1185">Reference proteome</keyword>
<evidence type="ECO:0000313" key="2">
    <source>
        <dbReference type="EMBL" id="KKB96334.1"/>
    </source>
</evidence>
<dbReference type="PANTHER" id="PTHR12302:SF26">
    <property type="entry name" value="BLR1266 PROTEIN"/>
    <property type="match status" value="1"/>
</dbReference>
<name>A0A0F5MP47_9RICK</name>
<evidence type="ECO:0000259" key="1">
    <source>
        <dbReference type="SMART" id="SM00318"/>
    </source>
</evidence>
<reference evidence="2 3" key="1">
    <citation type="submission" date="2015-02" db="EMBL/GenBank/DDBJ databases">
        <title>Single cell genomics of a rare environmental alphaproteobacterium provides unique insights into Rickettsiaceae evolution.</title>
        <authorList>
            <person name="Martijn J."/>
            <person name="Schulz F."/>
            <person name="Zaremba-Niedzwiedzka K."/>
            <person name="Viklund J."/>
            <person name="Stepanauskas R."/>
            <person name="Andersson S.G.E."/>
            <person name="Horn M."/>
            <person name="Guy L."/>
            <person name="Ettema T.J.G."/>
        </authorList>
    </citation>
    <scope>NUCLEOTIDE SEQUENCE [LARGE SCALE GENOMIC DNA]</scope>
    <source>
        <strain evidence="2 3">SCGC AAA041-L04</strain>
    </source>
</reference>
<dbReference type="PANTHER" id="PTHR12302">
    <property type="entry name" value="EBNA2 BINDING PROTEIN P100"/>
    <property type="match status" value="1"/>
</dbReference>
<dbReference type="AlphaFoldDB" id="A0A0F5MP47"/>
<dbReference type="InterPro" id="IPR016071">
    <property type="entry name" value="Staphylococal_nuclease_OB-fold"/>
</dbReference>
<sequence>MHQSPSKNVLIMILNHGTDSQIAKEFLVDLIGIRKVRCDVKAIDLYKREVAICYAGEDELNRIMVQKGLAVAYRQYSKRYVADELKAKKEFIGIWNSAFMMPDQWRRYQKLKNHKYKNNTAY</sequence>
<protein>
    <recommendedName>
        <fullName evidence="1">TNase-like domain-containing protein</fullName>
    </recommendedName>
</protein>
<dbReference type="SMART" id="SM00318">
    <property type="entry name" value="SNc"/>
    <property type="match status" value="1"/>
</dbReference>
<dbReference type="Proteomes" id="UP000033358">
    <property type="component" value="Unassembled WGS sequence"/>
</dbReference>
<feature type="domain" description="TNase-like" evidence="1">
    <location>
        <begin position="1"/>
        <end position="97"/>
    </location>
</feature>
<comment type="caution">
    <text evidence="2">The sequence shown here is derived from an EMBL/GenBank/DDBJ whole genome shotgun (WGS) entry which is preliminary data.</text>
</comment>
<dbReference type="InterPro" id="IPR035437">
    <property type="entry name" value="SNase_OB-fold_sf"/>
</dbReference>
<proteinExistence type="predicted"/>
<dbReference type="Gene3D" id="2.40.50.90">
    <property type="match status" value="1"/>
</dbReference>
<evidence type="ECO:0000313" key="3">
    <source>
        <dbReference type="Proteomes" id="UP000033358"/>
    </source>
</evidence>
<dbReference type="Pfam" id="PF00565">
    <property type="entry name" value="SNase"/>
    <property type="match status" value="1"/>
</dbReference>
<dbReference type="EMBL" id="JYHA01000089">
    <property type="protein sequence ID" value="KKB96334.1"/>
    <property type="molecule type" value="Genomic_DNA"/>
</dbReference>
<organism evidence="2 3">
    <name type="scientific">Candidatus Arcanibacter lacustris</name>
    <dbReference type="NCBI Taxonomy" id="1607817"/>
    <lineage>
        <taxon>Bacteria</taxon>
        <taxon>Pseudomonadati</taxon>
        <taxon>Pseudomonadota</taxon>
        <taxon>Alphaproteobacteria</taxon>
        <taxon>Rickettsiales</taxon>
        <taxon>Candidatus Arcanibacter</taxon>
    </lineage>
</organism>
<dbReference type="SUPFAM" id="SSF50199">
    <property type="entry name" value="Staphylococcal nuclease"/>
    <property type="match status" value="1"/>
</dbReference>
<gene>
    <name evidence="2" type="ORF">SZ25_00572</name>
</gene>